<feature type="compositionally biased region" description="Low complexity" evidence="1">
    <location>
        <begin position="376"/>
        <end position="386"/>
    </location>
</feature>
<proteinExistence type="predicted"/>
<dbReference type="RefSeq" id="XP_002288354.1">
    <property type="nucleotide sequence ID" value="XM_002288318.1"/>
</dbReference>
<dbReference type="EMBL" id="CM000640">
    <property type="protein sequence ID" value="EED93790.1"/>
    <property type="molecule type" value="Genomic_DNA"/>
</dbReference>
<dbReference type="AlphaFoldDB" id="B8BXY5"/>
<evidence type="ECO:0000313" key="3">
    <source>
        <dbReference type="Proteomes" id="UP000001449"/>
    </source>
</evidence>
<name>B8BXY5_THAPS</name>
<dbReference type="PaxDb" id="35128-Thaps21776"/>
<organism evidence="2 3">
    <name type="scientific">Thalassiosira pseudonana</name>
    <name type="common">Marine diatom</name>
    <name type="synonym">Cyclotella nana</name>
    <dbReference type="NCBI Taxonomy" id="35128"/>
    <lineage>
        <taxon>Eukaryota</taxon>
        <taxon>Sar</taxon>
        <taxon>Stramenopiles</taxon>
        <taxon>Ochrophyta</taxon>
        <taxon>Bacillariophyta</taxon>
        <taxon>Coscinodiscophyceae</taxon>
        <taxon>Thalassiosirophycidae</taxon>
        <taxon>Thalassiosirales</taxon>
        <taxon>Thalassiosiraceae</taxon>
        <taxon>Thalassiosira</taxon>
    </lineage>
</organism>
<dbReference type="InParanoid" id="B8BXY5"/>
<feature type="region of interest" description="Disordered" evidence="1">
    <location>
        <begin position="43"/>
        <end position="131"/>
    </location>
</feature>
<feature type="region of interest" description="Disordered" evidence="1">
    <location>
        <begin position="353"/>
        <end position="466"/>
    </location>
</feature>
<feature type="compositionally biased region" description="Low complexity" evidence="1">
    <location>
        <begin position="100"/>
        <end position="114"/>
    </location>
</feature>
<gene>
    <name evidence="2" type="ORF">THAPSDRAFT_21776</name>
</gene>
<evidence type="ECO:0000256" key="1">
    <source>
        <dbReference type="SAM" id="MobiDB-lite"/>
    </source>
</evidence>
<evidence type="ECO:0000313" key="2">
    <source>
        <dbReference type="EMBL" id="EED93790.1"/>
    </source>
</evidence>
<accession>B8BXY5</accession>
<feature type="compositionally biased region" description="Basic and acidic residues" evidence="1">
    <location>
        <begin position="446"/>
        <end position="458"/>
    </location>
</feature>
<sequence length="466" mass="51379">MGSNQQQQPVVQTILESFTRCFNPVNDAGACGAHRCGGGGGYGSSASDNDNIIDATSYRNTPSQKRVPHNGSSSPTRATERLELNDKEWDDVFSDKAVRRGSTNSRKSSSGSSSRRSHHSNHSNNNNNMMMDTEDYGEVVARAKKAAHRMDPETLEQRSIKRKLEIFRTRDSPPTLPRFKVTPTGNKQQRCSSTPDELVLSDSSEDEIKNLTSKKRFTCGLGIHRADGSPISSGFAKFFNLGPQQNPFGLCFATPVRTSSLERVGKLSDDQLTTDEFLRRHGAGPHHATPDYEISRDESGIVSRAGEDETITSTLYFDQKYSHVVETRPPMPLFHSQMIPCSESKSDELTKIIKKKQRSSETSSPSRQYHQQQYASVSGSSSTSSTPRVLMTPRPRKSLNIFAKTSPVKNTGNSKNGRYAMNDDAPPSPAAISMGKSSSVSSQSHDSNDQWRLRDPDILHSTAAEI</sequence>
<feature type="compositionally biased region" description="Basic and acidic residues" evidence="1">
    <location>
        <begin position="78"/>
        <end position="87"/>
    </location>
</feature>
<reference evidence="2 3" key="2">
    <citation type="journal article" date="2008" name="Nature">
        <title>The Phaeodactylum genome reveals the evolutionary history of diatom genomes.</title>
        <authorList>
            <person name="Bowler C."/>
            <person name="Allen A.E."/>
            <person name="Badger J.H."/>
            <person name="Grimwood J."/>
            <person name="Jabbari K."/>
            <person name="Kuo A."/>
            <person name="Maheswari U."/>
            <person name="Martens C."/>
            <person name="Maumus F."/>
            <person name="Otillar R.P."/>
            <person name="Rayko E."/>
            <person name="Salamov A."/>
            <person name="Vandepoele K."/>
            <person name="Beszteri B."/>
            <person name="Gruber A."/>
            <person name="Heijde M."/>
            <person name="Katinka M."/>
            <person name="Mock T."/>
            <person name="Valentin K."/>
            <person name="Verret F."/>
            <person name="Berges J.A."/>
            <person name="Brownlee C."/>
            <person name="Cadoret J.P."/>
            <person name="Chiovitti A."/>
            <person name="Choi C.J."/>
            <person name="Coesel S."/>
            <person name="De Martino A."/>
            <person name="Detter J.C."/>
            <person name="Durkin C."/>
            <person name="Falciatore A."/>
            <person name="Fournet J."/>
            <person name="Haruta M."/>
            <person name="Huysman M.J."/>
            <person name="Jenkins B.D."/>
            <person name="Jiroutova K."/>
            <person name="Jorgensen R.E."/>
            <person name="Joubert Y."/>
            <person name="Kaplan A."/>
            <person name="Kroger N."/>
            <person name="Kroth P.G."/>
            <person name="La Roche J."/>
            <person name="Lindquist E."/>
            <person name="Lommer M."/>
            <person name="Martin-Jezequel V."/>
            <person name="Lopez P.J."/>
            <person name="Lucas S."/>
            <person name="Mangogna M."/>
            <person name="McGinnis K."/>
            <person name="Medlin L.K."/>
            <person name="Montsant A."/>
            <person name="Oudot-Le Secq M.P."/>
            <person name="Napoli C."/>
            <person name="Obornik M."/>
            <person name="Parker M.S."/>
            <person name="Petit J.L."/>
            <person name="Porcel B.M."/>
            <person name="Poulsen N."/>
            <person name="Robison M."/>
            <person name="Rychlewski L."/>
            <person name="Rynearson T.A."/>
            <person name="Schmutz J."/>
            <person name="Shapiro H."/>
            <person name="Siaut M."/>
            <person name="Stanley M."/>
            <person name="Sussman M.R."/>
            <person name="Taylor A.R."/>
            <person name="Vardi A."/>
            <person name="von Dassow P."/>
            <person name="Vyverman W."/>
            <person name="Willis A."/>
            <person name="Wyrwicz L.S."/>
            <person name="Rokhsar D.S."/>
            <person name="Weissenbach J."/>
            <person name="Armbrust E.V."/>
            <person name="Green B.R."/>
            <person name="Van de Peer Y."/>
            <person name="Grigoriev I.V."/>
        </authorList>
    </citation>
    <scope>NUCLEOTIDE SEQUENCE [LARGE SCALE GENOMIC DNA]</scope>
    <source>
        <strain evidence="2 3">CCMP1335</strain>
    </source>
</reference>
<feature type="compositionally biased region" description="Polar residues" evidence="1">
    <location>
        <begin position="360"/>
        <end position="375"/>
    </location>
</feature>
<dbReference type="KEGG" id="tps:THAPSDRAFT_21776"/>
<dbReference type="Proteomes" id="UP000001449">
    <property type="component" value="Chromosome 3"/>
</dbReference>
<protein>
    <submittedName>
        <fullName evidence="2">Uncharacterized protein</fullName>
    </submittedName>
</protein>
<keyword evidence="3" id="KW-1185">Reference proteome</keyword>
<feature type="compositionally biased region" description="Low complexity" evidence="1">
    <location>
        <begin position="433"/>
        <end position="445"/>
    </location>
</feature>
<reference evidence="2 3" key="1">
    <citation type="journal article" date="2004" name="Science">
        <title>The genome of the diatom Thalassiosira pseudonana: ecology, evolution, and metabolism.</title>
        <authorList>
            <person name="Armbrust E.V."/>
            <person name="Berges J.A."/>
            <person name="Bowler C."/>
            <person name="Green B.R."/>
            <person name="Martinez D."/>
            <person name="Putnam N.H."/>
            <person name="Zhou S."/>
            <person name="Allen A.E."/>
            <person name="Apt K.E."/>
            <person name="Bechner M."/>
            <person name="Brzezinski M.A."/>
            <person name="Chaal B.K."/>
            <person name="Chiovitti A."/>
            <person name="Davis A.K."/>
            <person name="Demarest M.S."/>
            <person name="Detter J.C."/>
            <person name="Glavina T."/>
            <person name="Goodstein D."/>
            <person name="Hadi M.Z."/>
            <person name="Hellsten U."/>
            <person name="Hildebrand M."/>
            <person name="Jenkins B.D."/>
            <person name="Jurka J."/>
            <person name="Kapitonov V.V."/>
            <person name="Kroger N."/>
            <person name="Lau W.W."/>
            <person name="Lane T.W."/>
            <person name="Larimer F.W."/>
            <person name="Lippmeier J.C."/>
            <person name="Lucas S."/>
            <person name="Medina M."/>
            <person name="Montsant A."/>
            <person name="Obornik M."/>
            <person name="Parker M.S."/>
            <person name="Palenik B."/>
            <person name="Pazour G.J."/>
            <person name="Richardson P.M."/>
            <person name="Rynearson T.A."/>
            <person name="Saito M.A."/>
            <person name="Schwartz D.C."/>
            <person name="Thamatrakoln K."/>
            <person name="Valentin K."/>
            <person name="Vardi A."/>
            <person name="Wilkerson F.P."/>
            <person name="Rokhsar D.S."/>
        </authorList>
    </citation>
    <scope>NUCLEOTIDE SEQUENCE [LARGE SCALE GENOMIC DNA]</scope>
    <source>
        <strain evidence="2 3">CCMP1335</strain>
    </source>
</reference>
<feature type="compositionally biased region" description="Polar residues" evidence="1">
    <location>
        <begin position="57"/>
        <end position="77"/>
    </location>
</feature>
<dbReference type="OMA" id="YEPEIVH"/>
<dbReference type="HOGENOM" id="CLU_587297_0_0_1"/>
<dbReference type="eggNOG" id="ENOG502QZ32">
    <property type="taxonomic scope" value="Eukaryota"/>
</dbReference>
<dbReference type="GeneID" id="7451678"/>
<feature type="compositionally biased region" description="Polar residues" evidence="1">
    <location>
        <begin position="407"/>
        <end position="416"/>
    </location>
</feature>